<feature type="compositionally biased region" description="Polar residues" evidence="1">
    <location>
        <begin position="13"/>
        <end position="48"/>
    </location>
</feature>
<dbReference type="EMBL" id="HBUF01629164">
    <property type="protein sequence ID" value="CAG6782778.1"/>
    <property type="molecule type" value="Transcribed_RNA"/>
</dbReference>
<accession>A0A8D9BCN0</accession>
<feature type="region of interest" description="Disordered" evidence="1">
    <location>
        <begin position="1"/>
        <end position="112"/>
    </location>
</feature>
<protein>
    <submittedName>
        <fullName evidence="2">Uncharacterized protein</fullName>
    </submittedName>
</protein>
<organism evidence="2">
    <name type="scientific">Cacopsylla melanoneura</name>
    <dbReference type="NCBI Taxonomy" id="428564"/>
    <lineage>
        <taxon>Eukaryota</taxon>
        <taxon>Metazoa</taxon>
        <taxon>Ecdysozoa</taxon>
        <taxon>Arthropoda</taxon>
        <taxon>Hexapoda</taxon>
        <taxon>Insecta</taxon>
        <taxon>Pterygota</taxon>
        <taxon>Neoptera</taxon>
        <taxon>Paraneoptera</taxon>
        <taxon>Hemiptera</taxon>
        <taxon>Sternorrhyncha</taxon>
        <taxon>Psylloidea</taxon>
        <taxon>Psyllidae</taxon>
        <taxon>Psyllinae</taxon>
        <taxon>Cacopsylla</taxon>
    </lineage>
</organism>
<name>A0A8D9BCN0_9HEMI</name>
<dbReference type="AlphaFoldDB" id="A0A8D9BCN0"/>
<feature type="compositionally biased region" description="Polar residues" evidence="1">
    <location>
        <begin position="75"/>
        <end position="95"/>
    </location>
</feature>
<evidence type="ECO:0000256" key="1">
    <source>
        <dbReference type="SAM" id="MobiDB-lite"/>
    </source>
</evidence>
<evidence type="ECO:0000313" key="2">
    <source>
        <dbReference type="EMBL" id="CAG6782778.1"/>
    </source>
</evidence>
<reference evidence="2" key="1">
    <citation type="submission" date="2021-05" db="EMBL/GenBank/DDBJ databases">
        <authorList>
            <person name="Alioto T."/>
            <person name="Alioto T."/>
            <person name="Gomez Garrido J."/>
        </authorList>
    </citation>
    <scope>NUCLEOTIDE SEQUENCE</scope>
</reference>
<sequence length="112" mass="12462">MSKLHSSVILLNIRQQPDVNPTQSPQPDVNPTQPHQCDVVPSQSSQSHIIVMPQLPTSVSKPHPLEPQRKKVSFAPTSSSSGKYKSPHLPNTQTRTGRRVQLPSYLQNYSCK</sequence>
<proteinExistence type="predicted"/>
<dbReference type="EMBL" id="HBUF01629163">
    <property type="protein sequence ID" value="CAG6782777.1"/>
    <property type="molecule type" value="Transcribed_RNA"/>
</dbReference>